<dbReference type="GeneID" id="113050337"/>
<dbReference type="Pfam" id="PF00059">
    <property type="entry name" value="Lectin_C"/>
    <property type="match status" value="1"/>
</dbReference>
<feature type="transmembrane region" description="Helical" evidence="2">
    <location>
        <begin position="31"/>
        <end position="55"/>
    </location>
</feature>
<protein>
    <submittedName>
        <fullName evidence="5">Hepatic lectin-like isoform X3</fullName>
    </submittedName>
</protein>
<dbReference type="InterPro" id="IPR001304">
    <property type="entry name" value="C-type_lectin-like"/>
</dbReference>
<dbReference type="AlphaFoldDB" id="A0A6P6KAT1"/>
<evidence type="ECO:0000256" key="2">
    <source>
        <dbReference type="SAM" id="Phobius"/>
    </source>
</evidence>
<name>A0A6P6KAT1_CARAU</name>
<keyword evidence="2" id="KW-1133">Transmembrane helix</keyword>
<evidence type="ECO:0000256" key="1">
    <source>
        <dbReference type="ARBA" id="ARBA00004401"/>
    </source>
</evidence>
<dbReference type="SUPFAM" id="SSF56436">
    <property type="entry name" value="C-type lectin-like"/>
    <property type="match status" value="1"/>
</dbReference>
<dbReference type="PANTHER" id="PTHR45710:SF26">
    <property type="entry name" value="RH26557P"/>
    <property type="match status" value="1"/>
</dbReference>
<proteinExistence type="predicted"/>
<evidence type="ECO:0000313" key="5">
    <source>
        <dbReference type="RefSeq" id="XP_026069025.1"/>
    </source>
</evidence>
<keyword evidence="4" id="KW-1185">Reference proteome</keyword>
<dbReference type="InterPro" id="IPR016187">
    <property type="entry name" value="CTDL_fold"/>
</dbReference>
<dbReference type="InterPro" id="IPR050828">
    <property type="entry name" value="C-type_lectin/matrix_domain"/>
</dbReference>
<reference evidence="5" key="1">
    <citation type="submission" date="2025-08" db="UniProtKB">
        <authorList>
            <consortium name="RefSeq"/>
        </authorList>
    </citation>
    <scope>IDENTIFICATION</scope>
    <source>
        <strain evidence="5">Wakin</strain>
        <tissue evidence="5">Muscle</tissue>
    </source>
</reference>
<evidence type="ECO:0000259" key="3">
    <source>
        <dbReference type="PROSITE" id="PS50041"/>
    </source>
</evidence>
<organism evidence="4 5">
    <name type="scientific">Carassius auratus</name>
    <name type="common">Goldfish</name>
    <dbReference type="NCBI Taxonomy" id="7957"/>
    <lineage>
        <taxon>Eukaryota</taxon>
        <taxon>Metazoa</taxon>
        <taxon>Chordata</taxon>
        <taxon>Craniata</taxon>
        <taxon>Vertebrata</taxon>
        <taxon>Euteleostomi</taxon>
        <taxon>Actinopterygii</taxon>
        <taxon>Neopterygii</taxon>
        <taxon>Teleostei</taxon>
        <taxon>Ostariophysi</taxon>
        <taxon>Cypriniformes</taxon>
        <taxon>Cyprinidae</taxon>
        <taxon>Cyprininae</taxon>
        <taxon>Carassius</taxon>
    </lineage>
</organism>
<dbReference type="GO" id="GO:0005886">
    <property type="term" value="C:plasma membrane"/>
    <property type="evidence" value="ECO:0007669"/>
    <property type="project" value="UniProtKB-SubCell"/>
</dbReference>
<dbReference type="PANTHER" id="PTHR45710">
    <property type="entry name" value="C-TYPE LECTIN DOMAIN-CONTAINING PROTEIN 180"/>
    <property type="match status" value="1"/>
</dbReference>
<dbReference type="PROSITE" id="PS50041">
    <property type="entry name" value="C_TYPE_LECTIN_2"/>
    <property type="match status" value="1"/>
</dbReference>
<evidence type="ECO:0000313" key="4">
    <source>
        <dbReference type="Proteomes" id="UP000515129"/>
    </source>
</evidence>
<sequence>MAEPIYSNTIPRSISKSAHKAEDRNCLVDHICMVVFLSVLFLSLLANAVLAHLYFSNAMDWQISCEPVRNCSDQDVDHGAQIKPFLHKDLENRSQARHCPQKNLPEKWVQDKGRFYVFSTEVKDWNSSRQRCQDLGGDLVIINSIEEQKFLAQKIQDIGPNTLYWIGLTDSHTEGVWLWVDDTKNHLNLWAMPPDDHKSADNLLGEDCVVLNGRMLDANWGDVFCLRKERCICEIPCS</sequence>
<dbReference type="SMART" id="SM00034">
    <property type="entry name" value="CLECT"/>
    <property type="match status" value="1"/>
</dbReference>
<dbReference type="InterPro" id="IPR016186">
    <property type="entry name" value="C-type_lectin-like/link_sf"/>
</dbReference>
<comment type="subcellular location">
    <subcellularLocation>
        <location evidence="1">Cell membrane</location>
        <topology evidence="1">Single-pass type II membrane protein</topology>
    </subcellularLocation>
</comment>
<accession>A0A6P6KAT1</accession>
<dbReference type="Gene3D" id="3.10.100.10">
    <property type="entry name" value="Mannose-Binding Protein A, subunit A"/>
    <property type="match status" value="1"/>
</dbReference>
<keyword evidence="2" id="KW-0472">Membrane</keyword>
<dbReference type="RefSeq" id="XP_026069025.1">
    <property type="nucleotide sequence ID" value="XM_026213240.1"/>
</dbReference>
<gene>
    <name evidence="5" type="primary">LOC113050337</name>
</gene>
<keyword evidence="2" id="KW-0812">Transmembrane</keyword>
<feature type="domain" description="C-type lectin" evidence="3">
    <location>
        <begin position="111"/>
        <end position="234"/>
    </location>
</feature>
<dbReference type="Proteomes" id="UP000515129">
    <property type="component" value="Chromosome 3"/>
</dbReference>